<comment type="caution">
    <text evidence="1">The sequence shown here is derived from an EMBL/GenBank/DDBJ whole genome shotgun (WGS) entry which is preliminary data.</text>
</comment>
<dbReference type="EMBL" id="QBKN01000006">
    <property type="protein sequence ID" value="PTX49632.1"/>
    <property type="molecule type" value="Genomic_DNA"/>
</dbReference>
<dbReference type="Proteomes" id="UP000244069">
    <property type="component" value="Unassembled WGS sequence"/>
</dbReference>
<dbReference type="OrthoDB" id="4119964at2"/>
<organism evidence="1 2">
    <name type="scientific">Allosediminivita pacifica</name>
    <dbReference type="NCBI Taxonomy" id="1267769"/>
    <lineage>
        <taxon>Bacteria</taxon>
        <taxon>Pseudomonadati</taxon>
        <taxon>Pseudomonadota</taxon>
        <taxon>Alphaproteobacteria</taxon>
        <taxon>Rhodobacterales</taxon>
        <taxon>Paracoccaceae</taxon>
        <taxon>Allosediminivita</taxon>
    </lineage>
</organism>
<accession>A0A2T6B0T0</accession>
<evidence type="ECO:0000313" key="1">
    <source>
        <dbReference type="EMBL" id="PTX49632.1"/>
    </source>
</evidence>
<proteinExistence type="predicted"/>
<sequence>MRVYKFYPAKWGLEALSKRRLKVSPIDELNDPFEYLSLDLGEKSVRAWAKEFRKIVTEDNGIISFSSNWSQPLMWAHYADSHKGVALGFEIPERLLFKIDYVENRIKPTMDVDHSRASMKILVQKLLRTKHSEWSYEKEFRLVRPLKNCIREGNNFFTDFNETTPLKEVILGARYQTSHAEQLSSELKSEGISFQTARAEFKGFRMTTQKSAGLQKQL</sequence>
<reference evidence="1 2" key="1">
    <citation type="submission" date="2018-04" db="EMBL/GenBank/DDBJ databases">
        <title>Genomic Encyclopedia of Archaeal and Bacterial Type Strains, Phase II (KMG-II): from individual species to whole genera.</title>
        <authorList>
            <person name="Goeker M."/>
        </authorList>
    </citation>
    <scope>NUCLEOTIDE SEQUENCE [LARGE SCALE GENOMIC DNA]</scope>
    <source>
        <strain evidence="1 2">DSM 29329</strain>
    </source>
</reference>
<evidence type="ECO:0000313" key="2">
    <source>
        <dbReference type="Proteomes" id="UP000244069"/>
    </source>
</evidence>
<gene>
    <name evidence="1" type="ORF">C8N44_1067</name>
</gene>
<keyword evidence="2" id="KW-1185">Reference proteome</keyword>
<dbReference type="RefSeq" id="WP_107975258.1">
    <property type="nucleotide sequence ID" value="NZ_BMEZ01000006.1"/>
</dbReference>
<dbReference type="InterPro" id="IPR021352">
    <property type="entry name" value="DUF2971"/>
</dbReference>
<evidence type="ECO:0008006" key="3">
    <source>
        <dbReference type="Google" id="ProtNLM"/>
    </source>
</evidence>
<protein>
    <recommendedName>
        <fullName evidence="3">DUF2971 domain-containing protein</fullName>
    </recommendedName>
</protein>
<dbReference type="AlphaFoldDB" id="A0A2T6B0T0"/>
<name>A0A2T6B0T0_9RHOB</name>
<dbReference type="Pfam" id="PF11185">
    <property type="entry name" value="DUF2971"/>
    <property type="match status" value="1"/>
</dbReference>